<evidence type="ECO:0000259" key="2">
    <source>
        <dbReference type="Pfam" id="PF04892"/>
    </source>
</evidence>
<feature type="transmembrane region" description="Helical" evidence="1">
    <location>
        <begin position="57"/>
        <end position="78"/>
    </location>
</feature>
<keyword evidence="1" id="KW-0472">Membrane</keyword>
<sequence length="83" mass="9168">MNIIMCVPLVFLVPLIWKGYRRTGRTVLLGAGFSLLIELSQMITARAADIDDLIANTSGAFLGYIAWKIFTLLFGVHLKQGGR</sequence>
<dbReference type="AlphaFoldDB" id="A0A9D2I4U1"/>
<protein>
    <submittedName>
        <fullName evidence="3">VanZ family protein</fullName>
    </submittedName>
</protein>
<gene>
    <name evidence="3" type="ORF">H9717_09310</name>
</gene>
<proteinExistence type="predicted"/>
<accession>A0A9D2I4U1</accession>
<name>A0A9D2I4U1_9FIRM</name>
<dbReference type="InterPro" id="IPR006976">
    <property type="entry name" value="VanZ-like"/>
</dbReference>
<evidence type="ECO:0000313" key="3">
    <source>
        <dbReference type="EMBL" id="HJA93291.1"/>
    </source>
</evidence>
<feature type="domain" description="VanZ-like" evidence="2">
    <location>
        <begin position="1"/>
        <end position="70"/>
    </location>
</feature>
<dbReference type="Pfam" id="PF04892">
    <property type="entry name" value="VanZ"/>
    <property type="match status" value="1"/>
</dbReference>
<keyword evidence="1" id="KW-1133">Transmembrane helix</keyword>
<comment type="caution">
    <text evidence="3">The sequence shown here is derived from an EMBL/GenBank/DDBJ whole genome shotgun (WGS) entry which is preliminary data.</text>
</comment>
<keyword evidence="1" id="KW-0812">Transmembrane</keyword>
<reference evidence="3" key="1">
    <citation type="journal article" date="2021" name="PeerJ">
        <title>Extensive microbial diversity within the chicken gut microbiome revealed by metagenomics and culture.</title>
        <authorList>
            <person name="Gilroy R."/>
            <person name="Ravi A."/>
            <person name="Getino M."/>
            <person name="Pursley I."/>
            <person name="Horton D.L."/>
            <person name="Alikhan N.F."/>
            <person name="Baker D."/>
            <person name="Gharbi K."/>
            <person name="Hall N."/>
            <person name="Watson M."/>
            <person name="Adriaenssens E.M."/>
            <person name="Foster-Nyarko E."/>
            <person name="Jarju S."/>
            <person name="Secka A."/>
            <person name="Antonio M."/>
            <person name="Oren A."/>
            <person name="Chaudhuri R.R."/>
            <person name="La Ragione R."/>
            <person name="Hildebrand F."/>
            <person name="Pallen M.J."/>
        </authorList>
    </citation>
    <scope>NUCLEOTIDE SEQUENCE</scope>
    <source>
        <strain evidence="3">CHK179-7159</strain>
    </source>
</reference>
<dbReference type="InterPro" id="IPR053150">
    <property type="entry name" value="Teicoplanin_resist-assoc"/>
</dbReference>
<dbReference type="PANTHER" id="PTHR36834:SF2">
    <property type="entry name" value="MEMBRANE PROTEIN"/>
    <property type="match status" value="1"/>
</dbReference>
<evidence type="ECO:0000256" key="1">
    <source>
        <dbReference type="SAM" id="Phobius"/>
    </source>
</evidence>
<dbReference type="EMBL" id="DWYY01000101">
    <property type="protein sequence ID" value="HJA93291.1"/>
    <property type="molecule type" value="Genomic_DNA"/>
</dbReference>
<evidence type="ECO:0000313" key="4">
    <source>
        <dbReference type="Proteomes" id="UP000886858"/>
    </source>
</evidence>
<organism evidence="3 4">
    <name type="scientific">Candidatus Eisenbergiella merdipullorum</name>
    <dbReference type="NCBI Taxonomy" id="2838553"/>
    <lineage>
        <taxon>Bacteria</taxon>
        <taxon>Bacillati</taxon>
        <taxon>Bacillota</taxon>
        <taxon>Clostridia</taxon>
        <taxon>Lachnospirales</taxon>
        <taxon>Lachnospiraceae</taxon>
        <taxon>Eisenbergiella</taxon>
    </lineage>
</organism>
<reference evidence="3" key="2">
    <citation type="submission" date="2021-04" db="EMBL/GenBank/DDBJ databases">
        <authorList>
            <person name="Gilroy R."/>
        </authorList>
    </citation>
    <scope>NUCLEOTIDE SEQUENCE</scope>
    <source>
        <strain evidence="3">CHK179-7159</strain>
    </source>
</reference>
<dbReference type="PANTHER" id="PTHR36834">
    <property type="entry name" value="MEMBRANE PROTEIN-RELATED"/>
    <property type="match status" value="1"/>
</dbReference>
<dbReference type="Proteomes" id="UP000886858">
    <property type="component" value="Unassembled WGS sequence"/>
</dbReference>